<sequence length="504" mass="55952">MNQIKKKMMIAMVGMLFATTACSSGSGTSASGETGEDGRYTVEIMLPAFSTEIPDDSSPIIQKMEEETNTNVDFSWVPNSSYPDKFNITLASGSLPSIIVAGPKQPSFVNAARSGAFWDLTPYLENYPNLSQMNETIKHNASIDGKSYGVYRSRTLGRMGVTVRSDWMENVGLDQPKTIDEFYELLKAFTNDDPDQNGQDDTYGLVMTKYGGPWDIMQVWFGAPNKWGENDEGKLMPTHTFPEYMDALNFFRKIYAEGLVNSDFAVRDPAIWTDDVVNGKGGVIVDVADQAQRIEEQLIEKNPENPGTVAVFQAPAGPEGQRSLPTSGYSSILAISKEKVKTEEELDKVLTFLDKLNNADMENLLTFGIEGVHYEDKGEFIVPTEDQTLLAETNGLNQLLMFITDNENETLNVEQTEVRKKVEAIQKANVDIVVPNPAEPFISDEYAKNGAQLDKIIEEARVKYIVGQIDEAQHQAELDRWMDSGGEAYISEINALSDEVENAQ</sequence>
<dbReference type="CDD" id="cd13580">
    <property type="entry name" value="PBP2_AlgQ_like_1"/>
    <property type="match status" value="1"/>
</dbReference>
<reference evidence="7 8" key="1">
    <citation type="submission" date="2019-03" db="EMBL/GenBank/DDBJ databases">
        <title>Genomic Encyclopedia of Type Strains, Phase IV (KMG-IV): sequencing the most valuable type-strain genomes for metagenomic binning, comparative biology and taxonomic classification.</title>
        <authorList>
            <person name="Goeker M."/>
        </authorList>
    </citation>
    <scope>NUCLEOTIDE SEQUENCE [LARGE SCALE GENOMIC DNA]</scope>
    <source>
        <strain evidence="7 8">DSM 28697</strain>
    </source>
</reference>
<evidence type="ECO:0000256" key="1">
    <source>
        <dbReference type="ARBA" id="ARBA00022475"/>
    </source>
</evidence>
<comment type="caution">
    <text evidence="7">The sequence shown here is derived from an EMBL/GenBank/DDBJ whole genome shotgun (WGS) entry which is preliminary data.</text>
</comment>
<keyword evidence="5" id="KW-0449">Lipoprotein</keyword>
<evidence type="ECO:0000256" key="2">
    <source>
        <dbReference type="ARBA" id="ARBA00022729"/>
    </source>
</evidence>
<feature type="chain" id="PRO_5038381631" evidence="6">
    <location>
        <begin position="24"/>
        <end position="504"/>
    </location>
</feature>
<organism evidence="7 8">
    <name type="scientific">Aureibacillus halotolerans</name>
    <dbReference type="NCBI Taxonomy" id="1508390"/>
    <lineage>
        <taxon>Bacteria</taxon>
        <taxon>Bacillati</taxon>
        <taxon>Bacillota</taxon>
        <taxon>Bacilli</taxon>
        <taxon>Bacillales</taxon>
        <taxon>Bacillaceae</taxon>
        <taxon>Aureibacillus</taxon>
    </lineage>
</organism>
<dbReference type="InterPro" id="IPR006059">
    <property type="entry name" value="SBP"/>
</dbReference>
<keyword evidence="2 6" id="KW-0732">Signal</keyword>
<dbReference type="EMBL" id="SNYJ01000001">
    <property type="protein sequence ID" value="TDQ42856.1"/>
    <property type="molecule type" value="Genomic_DNA"/>
</dbReference>
<dbReference type="Proteomes" id="UP000295632">
    <property type="component" value="Unassembled WGS sequence"/>
</dbReference>
<name>A0A4R6UAH5_9BACI</name>
<dbReference type="Pfam" id="PF01547">
    <property type="entry name" value="SBP_bac_1"/>
    <property type="match status" value="1"/>
</dbReference>
<dbReference type="Gene3D" id="3.40.190.10">
    <property type="entry name" value="Periplasmic binding protein-like II"/>
    <property type="match status" value="2"/>
</dbReference>
<dbReference type="SUPFAM" id="SSF53850">
    <property type="entry name" value="Periplasmic binding protein-like II"/>
    <property type="match status" value="1"/>
</dbReference>
<dbReference type="OrthoDB" id="9787283at2"/>
<protein>
    <submittedName>
        <fullName evidence="7">Putative aldouronate transport system substrate-binding protein</fullName>
    </submittedName>
</protein>
<dbReference type="RefSeq" id="WP_133578680.1">
    <property type="nucleotide sequence ID" value="NZ_SNYJ01000001.1"/>
</dbReference>
<evidence type="ECO:0000256" key="3">
    <source>
        <dbReference type="ARBA" id="ARBA00023136"/>
    </source>
</evidence>
<dbReference type="PROSITE" id="PS51257">
    <property type="entry name" value="PROKAR_LIPOPROTEIN"/>
    <property type="match status" value="1"/>
</dbReference>
<dbReference type="AlphaFoldDB" id="A0A4R6UAH5"/>
<accession>A0A4R6UAH5</accession>
<keyword evidence="3" id="KW-0472">Membrane</keyword>
<feature type="signal peptide" evidence="6">
    <location>
        <begin position="1"/>
        <end position="23"/>
    </location>
</feature>
<evidence type="ECO:0000256" key="6">
    <source>
        <dbReference type="SAM" id="SignalP"/>
    </source>
</evidence>
<gene>
    <name evidence="7" type="ORF">EV213_101286</name>
</gene>
<evidence type="ECO:0000313" key="7">
    <source>
        <dbReference type="EMBL" id="TDQ42856.1"/>
    </source>
</evidence>
<evidence type="ECO:0000313" key="8">
    <source>
        <dbReference type="Proteomes" id="UP000295632"/>
    </source>
</evidence>
<evidence type="ECO:0000256" key="5">
    <source>
        <dbReference type="ARBA" id="ARBA00023288"/>
    </source>
</evidence>
<dbReference type="PANTHER" id="PTHR43649:SF33">
    <property type="entry name" value="POLYGALACTURONAN_RHAMNOGALACTURONAN-BINDING PROTEIN YTCQ"/>
    <property type="match status" value="1"/>
</dbReference>
<evidence type="ECO:0000256" key="4">
    <source>
        <dbReference type="ARBA" id="ARBA00023139"/>
    </source>
</evidence>
<keyword evidence="8" id="KW-1185">Reference proteome</keyword>
<proteinExistence type="predicted"/>
<keyword evidence="1" id="KW-1003">Cell membrane</keyword>
<keyword evidence="4" id="KW-0564">Palmitate</keyword>
<dbReference type="PANTHER" id="PTHR43649">
    <property type="entry name" value="ARABINOSE-BINDING PROTEIN-RELATED"/>
    <property type="match status" value="1"/>
</dbReference>
<dbReference type="InterPro" id="IPR050490">
    <property type="entry name" value="Bact_solute-bd_prot1"/>
</dbReference>